<feature type="transmembrane region" description="Helical" evidence="1">
    <location>
        <begin position="153"/>
        <end position="170"/>
    </location>
</feature>
<organism evidence="2 3">
    <name type="scientific">Salinithrix halophila</name>
    <dbReference type="NCBI Taxonomy" id="1485204"/>
    <lineage>
        <taxon>Bacteria</taxon>
        <taxon>Bacillati</taxon>
        <taxon>Bacillota</taxon>
        <taxon>Bacilli</taxon>
        <taxon>Bacillales</taxon>
        <taxon>Thermoactinomycetaceae</taxon>
        <taxon>Salinithrix</taxon>
    </lineage>
</organism>
<feature type="transmembrane region" description="Helical" evidence="1">
    <location>
        <begin position="74"/>
        <end position="93"/>
    </location>
</feature>
<gene>
    <name evidence="2" type="ORF">ACFOUO_03210</name>
</gene>
<protein>
    <submittedName>
        <fullName evidence="2">YesL family protein</fullName>
    </submittedName>
</protein>
<evidence type="ECO:0000256" key="1">
    <source>
        <dbReference type="SAM" id="Phobius"/>
    </source>
</evidence>
<sequence>MEAGGWGKVYGICGQVVSLCWLNLLWIALTVAGLGVFGLFPATGAMFSVVRSILTGRERGSLAAHFWLEYRRHFLRLNGLGFLLGLMGFALLLDYRLLTLVEGGLHFLLALLLAGVTVVFSISLFYFFPVFVHYNLRFWQYLFQPFLFTLSRPGEGLLMLGGAAVLIYGVKAFPGLIPFFGGSVFAWFWMVVSLRAFRAVENRGFALGKEEGI</sequence>
<name>A0ABV8JAA5_9BACL</name>
<evidence type="ECO:0000313" key="2">
    <source>
        <dbReference type="EMBL" id="MFC4075812.1"/>
    </source>
</evidence>
<dbReference type="RefSeq" id="WP_380702086.1">
    <property type="nucleotide sequence ID" value="NZ_JBHSAP010000007.1"/>
</dbReference>
<keyword evidence="1" id="KW-0812">Transmembrane</keyword>
<reference evidence="3" key="1">
    <citation type="journal article" date="2019" name="Int. J. Syst. Evol. Microbiol.">
        <title>The Global Catalogue of Microorganisms (GCM) 10K type strain sequencing project: providing services to taxonomists for standard genome sequencing and annotation.</title>
        <authorList>
            <consortium name="The Broad Institute Genomics Platform"/>
            <consortium name="The Broad Institute Genome Sequencing Center for Infectious Disease"/>
            <person name="Wu L."/>
            <person name="Ma J."/>
        </authorList>
    </citation>
    <scope>NUCLEOTIDE SEQUENCE [LARGE SCALE GENOMIC DNA]</scope>
    <source>
        <strain evidence="3">IBRC-M 10813</strain>
    </source>
</reference>
<proteinExistence type="predicted"/>
<dbReference type="InterPro" id="IPR006938">
    <property type="entry name" value="DUF624"/>
</dbReference>
<accession>A0ABV8JAA5</accession>
<feature type="transmembrane region" description="Helical" evidence="1">
    <location>
        <begin position="105"/>
        <end position="132"/>
    </location>
</feature>
<keyword evidence="3" id="KW-1185">Reference proteome</keyword>
<feature type="transmembrane region" description="Helical" evidence="1">
    <location>
        <begin position="176"/>
        <end position="197"/>
    </location>
</feature>
<comment type="caution">
    <text evidence="2">The sequence shown here is derived from an EMBL/GenBank/DDBJ whole genome shotgun (WGS) entry which is preliminary data.</text>
</comment>
<evidence type="ECO:0000313" key="3">
    <source>
        <dbReference type="Proteomes" id="UP001595843"/>
    </source>
</evidence>
<keyword evidence="1" id="KW-1133">Transmembrane helix</keyword>
<dbReference type="Proteomes" id="UP001595843">
    <property type="component" value="Unassembled WGS sequence"/>
</dbReference>
<feature type="transmembrane region" description="Helical" evidence="1">
    <location>
        <begin position="24"/>
        <end position="54"/>
    </location>
</feature>
<keyword evidence="1" id="KW-0472">Membrane</keyword>
<dbReference type="Pfam" id="PF04854">
    <property type="entry name" value="DUF624"/>
    <property type="match status" value="1"/>
</dbReference>
<dbReference type="EMBL" id="JBHSAP010000007">
    <property type="protein sequence ID" value="MFC4075812.1"/>
    <property type="molecule type" value="Genomic_DNA"/>
</dbReference>